<reference evidence="2 3" key="1">
    <citation type="journal article" date="2017" name="BMC Genomics">
        <title>Genomic analysis of methanogenic archaea reveals a shift towards energy conservation.</title>
        <authorList>
            <person name="Gilmore S.P."/>
            <person name="Henske J.K."/>
            <person name="Sexton J.A."/>
            <person name="Solomon K.V."/>
            <person name="Seppala S."/>
            <person name="Yoo J.I."/>
            <person name="Huyett L.M."/>
            <person name="Pressman A."/>
            <person name="Cogan J.Z."/>
            <person name="Kivenson V."/>
            <person name="Peng X."/>
            <person name="Tan Y."/>
            <person name="Valentine D.L."/>
            <person name="O'Malley M.A."/>
        </authorList>
    </citation>
    <scope>NUCLEOTIDE SEQUENCE [LARGE SCALE GENOMIC DNA]</scope>
    <source>
        <strain evidence="2 3">M.o.H.</strain>
    </source>
</reference>
<proteinExistence type="predicted"/>
<dbReference type="InterPro" id="IPR004474">
    <property type="entry name" value="LytR_CpsA_psr"/>
</dbReference>
<dbReference type="AlphaFoldDB" id="A0A2A2H4M5"/>
<organism evidence="2 3">
    <name type="scientific">Methanobacterium bryantii</name>
    <dbReference type="NCBI Taxonomy" id="2161"/>
    <lineage>
        <taxon>Archaea</taxon>
        <taxon>Methanobacteriati</taxon>
        <taxon>Methanobacteriota</taxon>
        <taxon>Methanomada group</taxon>
        <taxon>Methanobacteria</taxon>
        <taxon>Methanobacteriales</taxon>
        <taxon>Methanobacteriaceae</taxon>
        <taxon>Methanobacterium</taxon>
    </lineage>
</organism>
<evidence type="ECO:0000313" key="2">
    <source>
        <dbReference type="EMBL" id="PAV04352.1"/>
    </source>
</evidence>
<dbReference type="EMBL" id="LMVM01000023">
    <property type="protein sequence ID" value="PAV04352.1"/>
    <property type="molecule type" value="Genomic_DNA"/>
</dbReference>
<keyword evidence="3" id="KW-1185">Reference proteome</keyword>
<dbReference type="InterPro" id="IPR050922">
    <property type="entry name" value="LytR/CpsA/Psr_CW_biosynth"/>
</dbReference>
<dbReference type="RefSeq" id="WP_069584462.1">
    <property type="nucleotide sequence ID" value="NZ_LMVM01000023.1"/>
</dbReference>
<gene>
    <name evidence="2" type="ORF">ASJ80_05765</name>
</gene>
<dbReference type="Gene3D" id="3.40.630.190">
    <property type="entry name" value="LCP protein"/>
    <property type="match status" value="1"/>
</dbReference>
<accession>A0A2A2H4M5</accession>
<dbReference type="Pfam" id="PF03816">
    <property type="entry name" value="LytR_cpsA_psr"/>
    <property type="match status" value="1"/>
</dbReference>
<dbReference type="Proteomes" id="UP000217784">
    <property type="component" value="Unassembled WGS sequence"/>
</dbReference>
<evidence type="ECO:0000313" key="3">
    <source>
        <dbReference type="Proteomes" id="UP000217784"/>
    </source>
</evidence>
<protein>
    <recommendedName>
        <fullName evidence="1">Cell envelope-related transcriptional attenuator domain-containing protein</fullName>
    </recommendedName>
</protein>
<feature type="domain" description="Cell envelope-related transcriptional attenuator" evidence="1">
    <location>
        <begin position="54"/>
        <end position="195"/>
    </location>
</feature>
<evidence type="ECO:0000259" key="1">
    <source>
        <dbReference type="Pfam" id="PF03816"/>
    </source>
</evidence>
<comment type="caution">
    <text evidence="2">The sequence shown here is derived from an EMBL/GenBank/DDBJ whole genome shotgun (WGS) entry which is preliminary data.</text>
</comment>
<dbReference type="NCBIfam" id="TIGR00350">
    <property type="entry name" value="lytR_cpsA_psr"/>
    <property type="match status" value="1"/>
</dbReference>
<dbReference type="PANTHER" id="PTHR33392">
    <property type="entry name" value="POLYISOPRENYL-TEICHOIC ACID--PEPTIDOGLYCAN TEICHOIC ACID TRANSFERASE TAGU"/>
    <property type="match status" value="1"/>
</dbReference>
<name>A0A2A2H4M5_METBR</name>
<dbReference type="OrthoDB" id="68521at2157"/>
<dbReference type="PANTHER" id="PTHR33392:SF6">
    <property type="entry name" value="POLYISOPRENYL-TEICHOIC ACID--PEPTIDOGLYCAN TEICHOIC ACID TRANSFERASE TAGU"/>
    <property type="match status" value="1"/>
</dbReference>
<sequence length="275" mass="30642">MKRWQKALIVIILILVSITAVILVEFELTDQQTGGKINILLLGRDAQNSIYSGNTDSITILSIDKKTKKVSLLSIPRDSKVDIPGHGMDKINAAYGYGGINLTTTTVENFLNVHIDYYVVIDFEEFKSIVDALGGINVNVEPQIADYRPELAPAGVHKLNGDQTLLYARFRQDSKGDIGRVQRHQKIIAEIIRESLETSNLPKLPSILSQLSENTHTNVPIYDSVRLGKLLLDFDINDAPTEIITGKSQRVNGIYYLIPDKTDVEKKVTELGLRD</sequence>